<evidence type="ECO:0000313" key="3">
    <source>
        <dbReference type="EMBL" id="MFF1278803.1"/>
    </source>
</evidence>
<evidence type="ECO:0000313" key="4">
    <source>
        <dbReference type="Proteomes" id="UP001601627"/>
    </source>
</evidence>
<gene>
    <name evidence="3" type="ORF">ACFVZC_36435</name>
</gene>
<dbReference type="SUPFAM" id="SSF46689">
    <property type="entry name" value="Homeodomain-like"/>
    <property type="match status" value="1"/>
</dbReference>
<name>A0ABW6QJ88_9ACTN</name>
<organism evidence="3 4">
    <name type="scientific">Streptomyces marokkonensis</name>
    <dbReference type="NCBI Taxonomy" id="324855"/>
    <lineage>
        <taxon>Bacteria</taxon>
        <taxon>Bacillati</taxon>
        <taxon>Actinomycetota</taxon>
        <taxon>Actinomycetes</taxon>
        <taxon>Kitasatosporales</taxon>
        <taxon>Streptomycetaceae</taxon>
        <taxon>Streptomyces</taxon>
    </lineage>
</organism>
<keyword evidence="4" id="KW-1185">Reference proteome</keyword>
<proteinExistence type="predicted"/>
<dbReference type="InterPro" id="IPR009057">
    <property type="entry name" value="Homeodomain-like_sf"/>
</dbReference>
<dbReference type="PANTHER" id="PTHR30328:SF54">
    <property type="entry name" value="HTH-TYPE TRANSCRIPTIONAL REPRESSOR SCO4008"/>
    <property type="match status" value="1"/>
</dbReference>
<protein>
    <submittedName>
        <fullName evidence="3">TetR/AcrR family transcriptional regulator</fullName>
    </submittedName>
</protein>
<keyword evidence="1" id="KW-0238">DNA-binding</keyword>
<dbReference type="Proteomes" id="UP001601627">
    <property type="component" value="Unassembled WGS sequence"/>
</dbReference>
<dbReference type="SUPFAM" id="SSF48498">
    <property type="entry name" value="Tetracyclin repressor-like, C-terminal domain"/>
    <property type="match status" value="1"/>
</dbReference>
<feature type="domain" description="HTH tetR-type" evidence="2">
    <location>
        <begin position="22"/>
        <end position="69"/>
    </location>
</feature>
<dbReference type="InterPro" id="IPR001647">
    <property type="entry name" value="HTH_TetR"/>
</dbReference>
<comment type="caution">
    <text evidence="3">The sequence shown here is derived from an EMBL/GenBank/DDBJ whole genome shotgun (WGS) entry which is preliminary data.</text>
</comment>
<dbReference type="EMBL" id="JBHVZQ010000070">
    <property type="protein sequence ID" value="MFF1278803.1"/>
    <property type="molecule type" value="Genomic_DNA"/>
</dbReference>
<dbReference type="InterPro" id="IPR036271">
    <property type="entry name" value="Tet_transcr_reg_TetR-rel_C_sf"/>
</dbReference>
<dbReference type="PANTHER" id="PTHR30328">
    <property type="entry name" value="TRANSCRIPTIONAL REPRESSOR"/>
    <property type="match status" value="1"/>
</dbReference>
<sequence>MMARTANPNNRTFTQNARRAQIVQAAIETLAECGYAKTSFTRISRQAQLSSTGMISYHFSGKPELFAEVAHTIVEKAEEIAGARMDGEHTCRGKLSAYIASVFDFVARYPVHTQALIEITRMVRDQQIDGLDTIEHSIMSVDRLVALLEQGHRAGEFASFDCFTMALAMRGAIDSVLGHHLCDVAMDLDRCARELADMFDRCTQAA</sequence>
<accession>A0ABW6QJ88</accession>
<reference evidence="3 4" key="1">
    <citation type="submission" date="2024-09" db="EMBL/GenBank/DDBJ databases">
        <title>The Natural Products Discovery Center: Release of the First 8490 Sequenced Strains for Exploring Actinobacteria Biosynthetic Diversity.</title>
        <authorList>
            <person name="Kalkreuter E."/>
            <person name="Kautsar S.A."/>
            <person name="Yang D."/>
            <person name="Bader C.D."/>
            <person name="Teijaro C.N."/>
            <person name="Fluegel L."/>
            <person name="Davis C.M."/>
            <person name="Simpson J.R."/>
            <person name="Lauterbach L."/>
            <person name="Steele A.D."/>
            <person name="Gui C."/>
            <person name="Meng S."/>
            <person name="Li G."/>
            <person name="Viehrig K."/>
            <person name="Ye F."/>
            <person name="Su P."/>
            <person name="Kiefer A.F."/>
            <person name="Nichols A."/>
            <person name="Cepeda A.J."/>
            <person name="Yan W."/>
            <person name="Fan B."/>
            <person name="Jiang Y."/>
            <person name="Adhikari A."/>
            <person name="Zheng C.-J."/>
            <person name="Schuster L."/>
            <person name="Cowan T.M."/>
            <person name="Smanski M.J."/>
            <person name="Chevrette M.G."/>
            <person name="De Carvalho L.P.S."/>
            <person name="Shen B."/>
        </authorList>
    </citation>
    <scope>NUCLEOTIDE SEQUENCE [LARGE SCALE GENOMIC DNA]</scope>
    <source>
        <strain evidence="3 4">NPDC058328</strain>
    </source>
</reference>
<evidence type="ECO:0000256" key="1">
    <source>
        <dbReference type="ARBA" id="ARBA00023125"/>
    </source>
</evidence>
<dbReference type="RefSeq" id="WP_149552168.1">
    <property type="nucleotide sequence ID" value="NZ_JBHVZQ010000070.1"/>
</dbReference>
<dbReference type="Gene3D" id="1.10.10.60">
    <property type="entry name" value="Homeodomain-like"/>
    <property type="match status" value="1"/>
</dbReference>
<dbReference type="InterPro" id="IPR050109">
    <property type="entry name" value="HTH-type_TetR-like_transc_reg"/>
</dbReference>
<dbReference type="Gene3D" id="1.10.357.10">
    <property type="entry name" value="Tetracycline Repressor, domain 2"/>
    <property type="match status" value="1"/>
</dbReference>
<dbReference type="Pfam" id="PF00440">
    <property type="entry name" value="TetR_N"/>
    <property type="match status" value="1"/>
</dbReference>
<evidence type="ECO:0000259" key="2">
    <source>
        <dbReference type="Pfam" id="PF00440"/>
    </source>
</evidence>